<name>A0ABS2P626_9BACI</name>
<dbReference type="Pfam" id="PF01170">
    <property type="entry name" value="UPF0020"/>
    <property type="match status" value="1"/>
</dbReference>
<dbReference type="CDD" id="cd02440">
    <property type="entry name" value="AdoMet_MTases"/>
    <property type="match status" value="1"/>
</dbReference>
<sequence>MEMELNTQEFIYTYASSPEEQSLSHLEMRSFFGLESHHNIIKSAVKIDPSRSPFIRERIEVLYGGDTFIDIVEQVQEIDMKEKTFKIIFIKINDLKKEDKIEYGERRVMERDLGARIHGEADVHNPEHIFGIVAYGGRWYFGNYRKNEAVWLKHTKKPHEYSTALSTRVARAVANIAVPHPEGVKAIDPCCGIGTVLVEALSMGIQIEGRDINPLVTQGSRENIAHFGLTGNVTLGPIADIVEKYDVAIIDMPYNLYTHATPEDQADILRHARRISDKLVVVTIETIDEMIEKAGFEIKDRCVTKKGYFSREILVCH</sequence>
<gene>
    <name evidence="2" type="ORF">JOC95_004337</name>
</gene>
<keyword evidence="3" id="KW-1185">Reference proteome</keyword>
<proteinExistence type="predicted"/>
<dbReference type="InterPro" id="IPR000241">
    <property type="entry name" value="RlmKL-like_Mtase"/>
</dbReference>
<dbReference type="Proteomes" id="UP000737402">
    <property type="component" value="Unassembled WGS sequence"/>
</dbReference>
<comment type="caution">
    <text evidence="2">The sequence shown here is derived from an EMBL/GenBank/DDBJ whole genome shotgun (WGS) entry which is preliminary data.</text>
</comment>
<evidence type="ECO:0000313" key="2">
    <source>
        <dbReference type="EMBL" id="MBM7622420.1"/>
    </source>
</evidence>
<reference evidence="2 3" key="1">
    <citation type="submission" date="2021-01" db="EMBL/GenBank/DDBJ databases">
        <title>Genomic Encyclopedia of Type Strains, Phase IV (KMG-IV): sequencing the most valuable type-strain genomes for metagenomic binning, comparative biology and taxonomic classification.</title>
        <authorList>
            <person name="Goeker M."/>
        </authorList>
    </citation>
    <scope>NUCLEOTIDE SEQUENCE [LARGE SCALE GENOMIC DNA]</scope>
    <source>
        <strain evidence="2 3">DSM 25879</strain>
    </source>
</reference>
<dbReference type="SUPFAM" id="SSF53335">
    <property type="entry name" value="S-adenosyl-L-methionine-dependent methyltransferases"/>
    <property type="match status" value="1"/>
</dbReference>
<dbReference type="EMBL" id="JAFBED010000019">
    <property type="protein sequence ID" value="MBM7622420.1"/>
    <property type="molecule type" value="Genomic_DNA"/>
</dbReference>
<dbReference type="PANTHER" id="PTHR14911:SF13">
    <property type="entry name" value="TRNA (GUANINE(6)-N2)-METHYLTRANSFERASE THUMP3"/>
    <property type="match status" value="1"/>
</dbReference>
<feature type="domain" description="Ribosomal RNA large subunit methyltransferase K/L-like methyltransferase" evidence="1">
    <location>
        <begin position="157"/>
        <end position="262"/>
    </location>
</feature>
<dbReference type="InterPro" id="IPR029063">
    <property type="entry name" value="SAM-dependent_MTases_sf"/>
</dbReference>
<organism evidence="2 3">
    <name type="scientific">Sutcliffiella tianshenii</name>
    <dbReference type="NCBI Taxonomy" id="1463404"/>
    <lineage>
        <taxon>Bacteria</taxon>
        <taxon>Bacillati</taxon>
        <taxon>Bacillota</taxon>
        <taxon>Bacilli</taxon>
        <taxon>Bacillales</taxon>
        <taxon>Bacillaceae</taxon>
        <taxon>Sutcliffiella</taxon>
    </lineage>
</organism>
<evidence type="ECO:0000259" key="1">
    <source>
        <dbReference type="Pfam" id="PF01170"/>
    </source>
</evidence>
<accession>A0ABS2P626</accession>
<protein>
    <submittedName>
        <fullName evidence="2">tRNA G10 N-methylase Trm11</fullName>
    </submittedName>
</protein>
<dbReference type="PANTHER" id="PTHR14911">
    <property type="entry name" value="THUMP DOMAIN-CONTAINING"/>
    <property type="match status" value="1"/>
</dbReference>
<dbReference type="Gene3D" id="3.40.50.150">
    <property type="entry name" value="Vaccinia Virus protein VP39"/>
    <property type="match status" value="1"/>
</dbReference>
<evidence type="ECO:0000313" key="3">
    <source>
        <dbReference type="Proteomes" id="UP000737402"/>
    </source>
</evidence>